<organism evidence="3 4">
    <name type="scientific">Sphingobium cupriresistens LL01</name>
    <dbReference type="NCBI Taxonomy" id="1420583"/>
    <lineage>
        <taxon>Bacteria</taxon>
        <taxon>Pseudomonadati</taxon>
        <taxon>Pseudomonadota</taxon>
        <taxon>Alphaproteobacteria</taxon>
        <taxon>Sphingomonadales</taxon>
        <taxon>Sphingomonadaceae</taxon>
        <taxon>Sphingobium</taxon>
    </lineage>
</organism>
<dbReference type="Pfam" id="PF12697">
    <property type="entry name" value="Abhydrolase_6"/>
    <property type="match status" value="1"/>
</dbReference>
<dbReference type="InterPro" id="IPR000073">
    <property type="entry name" value="AB_hydrolase_1"/>
</dbReference>
<dbReference type="InterPro" id="IPR029058">
    <property type="entry name" value="AB_hydrolase_fold"/>
</dbReference>
<name>A0A0J8ADX4_9SPHN</name>
<dbReference type="SUPFAM" id="SSF53474">
    <property type="entry name" value="alpha/beta-Hydrolases"/>
    <property type="match status" value="1"/>
</dbReference>
<dbReference type="EMBL" id="JACT01000005">
    <property type="protein sequence ID" value="KMS53250.1"/>
    <property type="molecule type" value="Genomic_DNA"/>
</dbReference>
<dbReference type="AlphaFoldDB" id="A0A0J8ADX4"/>
<dbReference type="GO" id="GO:0006208">
    <property type="term" value="P:pyrimidine nucleobase catabolic process"/>
    <property type="evidence" value="ECO:0007669"/>
    <property type="project" value="TreeGrafter"/>
</dbReference>
<evidence type="ECO:0000256" key="1">
    <source>
        <dbReference type="ARBA" id="ARBA00023002"/>
    </source>
</evidence>
<evidence type="ECO:0000259" key="2">
    <source>
        <dbReference type="SMART" id="SM00903"/>
    </source>
</evidence>
<evidence type="ECO:0000313" key="3">
    <source>
        <dbReference type="EMBL" id="KMS53250.1"/>
    </source>
</evidence>
<dbReference type="GO" id="GO:0010181">
    <property type="term" value="F:FMN binding"/>
    <property type="evidence" value="ECO:0007669"/>
    <property type="project" value="InterPro"/>
</dbReference>
<dbReference type="InterPro" id="IPR012349">
    <property type="entry name" value="Split_barrel_FMN-bd"/>
</dbReference>
<dbReference type="Gene3D" id="2.30.110.10">
    <property type="entry name" value="Electron Transport, Fmn-binding Protein, Chain A"/>
    <property type="match status" value="1"/>
</dbReference>
<comment type="caution">
    <text evidence="3">The sequence shown here is derived from an EMBL/GenBank/DDBJ whole genome shotgun (WGS) entry which is preliminary data.</text>
</comment>
<evidence type="ECO:0000313" key="4">
    <source>
        <dbReference type="Proteomes" id="UP000052232"/>
    </source>
</evidence>
<protein>
    <submittedName>
        <fullName evidence="3">Flavin oxidoreductase</fullName>
    </submittedName>
</protein>
<dbReference type="Proteomes" id="UP000052232">
    <property type="component" value="Unassembled WGS sequence"/>
</dbReference>
<keyword evidence="1" id="KW-0560">Oxidoreductase</keyword>
<sequence length="406" mass="43445">MAQLDYIGFGGVRLAAQSYGRDDDFGILLLHGGGQTHTAWDAAALALAQAGRYVISLDLRGHGASEWPGDGRYDLDAYIGDIRAVLATLPARPVIVAVSLGGWIATAVLGESETPLATGLVLVDSPPRMDPAGSGRMGDSLRRAATANGGQWDPRMLDGFDLSAVEDRLIDAARQLKMPTLVVRGERSPLSTQESIAELAACIADVEAVEVGDAGHLVAVDQADAFNALLLDFLERRIPLSPPQYVAGFDSRTLRDALGCFATGVTVVTTLDRDGNPVGLTANSFTSVSLDPPLLLVCLANGAGSLPAFLAASHFVVNVLHIGQQPVSGRFASRTEDRFGQTDCEIWDSGVPVIRHSLASFECARDTVHDAGDHKILVGRVQRVQFEPHRDPLLYFRGKYRRLHFS</sequence>
<gene>
    <name evidence="3" type="ORF">V473_19985</name>
</gene>
<dbReference type="GO" id="GO:0042602">
    <property type="term" value="F:riboflavin reductase (NADPH) activity"/>
    <property type="evidence" value="ECO:0007669"/>
    <property type="project" value="TreeGrafter"/>
</dbReference>
<dbReference type="InterPro" id="IPR050268">
    <property type="entry name" value="NADH-dep_flavin_reductase"/>
</dbReference>
<proteinExistence type="predicted"/>
<dbReference type="SUPFAM" id="SSF50475">
    <property type="entry name" value="FMN-binding split barrel"/>
    <property type="match status" value="1"/>
</dbReference>
<dbReference type="InterPro" id="IPR002563">
    <property type="entry name" value="Flavin_Rdtase-like_dom"/>
</dbReference>
<dbReference type="Gene3D" id="3.40.50.1820">
    <property type="entry name" value="alpha/beta hydrolase"/>
    <property type="match status" value="1"/>
</dbReference>
<keyword evidence="4" id="KW-1185">Reference proteome</keyword>
<dbReference type="Pfam" id="PF01613">
    <property type="entry name" value="Flavin_Reduct"/>
    <property type="match status" value="1"/>
</dbReference>
<accession>A0A0J8ADX4</accession>
<dbReference type="STRING" id="1420583.V473_19985"/>
<reference evidence="3 4" key="1">
    <citation type="journal article" date="2015" name="G3 (Bethesda)">
        <title>Insights into Ongoing Evolution of the Hexachlorocyclohexane Catabolic Pathway from Comparative Genomics of Ten Sphingomonadaceae Strains.</title>
        <authorList>
            <person name="Pearce S.L."/>
            <person name="Oakeshott J.G."/>
            <person name="Pandey G."/>
        </authorList>
    </citation>
    <scope>NUCLEOTIDE SEQUENCE [LARGE SCALE GENOMIC DNA]</scope>
    <source>
        <strain evidence="3 4">LL01</strain>
    </source>
</reference>
<dbReference type="PANTHER" id="PTHR30466:SF1">
    <property type="entry name" value="FMN REDUCTASE (NADH) RUTF"/>
    <property type="match status" value="1"/>
</dbReference>
<dbReference type="SMART" id="SM00903">
    <property type="entry name" value="Flavin_Reduct"/>
    <property type="match status" value="1"/>
</dbReference>
<feature type="domain" description="Flavin reductase like" evidence="2">
    <location>
        <begin position="258"/>
        <end position="402"/>
    </location>
</feature>
<dbReference type="PATRIC" id="fig|1420583.3.peg.3803"/>
<dbReference type="PANTHER" id="PTHR30466">
    <property type="entry name" value="FLAVIN REDUCTASE"/>
    <property type="match status" value="1"/>
</dbReference>